<name>A0ABT9N7R9_9ACTN</name>
<dbReference type="Pfam" id="PF13460">
    <property type="entry name" value="NAD_binding_10"/>
    <property type="match status" value="1"/>
</dbReference>
<dbReference type="Gene3D" id="3.40.50.720">
    <property type="entry name" value="NAD(P)-binding Rossmann-like Domain"/>
    <property type="match status" value="1"/>
</dbReference>
<dbReference type="InterPro" id="IPR036291">
    <property type="entry name" value="NAD(P)-bd_dom_sf"/>
</dbReference>
<feature type="domain" description="NAD(P)-binding" evidence="2">
    <location>
        <begin position="11"/>
        <end position="154"/>
    </location>
</feature>
<evidence type="ECO:0000259" key="2">
    <source>
        <dbReference type="Pfam" id="PF13460"/>
    </source>
</evidence>
<feature type="region of interest" description="Disordered" evidence="1">
    <location>
        <begin position="226"/>
        <end position="252"/>
    </location>
</feature>
<accession>A0ABT9N7R9</accession>
<protein>
    <submittedName>
        <fullName evidence="3">Uncharacterized protein YbjT (DUF2867 family)</fullName>
    </submittedName>
</protein>
<evidence type="ECO:0000313" key="4">
    <source>
        <dbReference type="Proteomes" id="UP001240984"/>
    </source>
</evidence>
<evidence type="ECO:0000313" key="3">
    <source>
        <dbReference type="EMBL" id="MDP9799744.1"/>
    </source>
</evidence>
<dbReference type="EMBL" id="JAUSRA010000001">
    <property type="protein sequence ID" value="MDP9799744.1"/>
    <property type="molecule type" value="Genomic_DNA"/>
</dbReference>
<dbReference type="PANTHER" id="PTHR12126">
    <property type="entry name" value="NADH-UBIQUINONE OXIDOREDUCTASE 39 KDA SUBUNIT-RELATED"/>
    <property type="match status" value="1"/>
</dbReference>
<keyword evidence="4" id="KW-1185">Reference proteome</keyword>
<dbReference type="InterPro" id="IPR051207">
    <property type="entry name" value="ComplexI_NDUFA9_subunit"/>
</dbReference>
<gene>
    <name evidence="3" type="ORF">J2S43_008256</name>
</gene>
<organism evidence="3 4">
    <name type="scientific">Catenuloplanes nepalensis</name>
    <dbReference type="NCBI Taxonomy" id="587533"/>
    <lineage>
        <taxon>Bacteria</taxon>
        <taxon>Bacillati</taxon>
        <taxon>Actinomycetota</taxon>
        <taxon>Actinomycetes</taxon>
        <taxon>Micromonosporales</taxon>
        <taxon>Micromonosporaceae</taxon>
        <taxon>Catenuloplanes</taxon>
    </lineage>
</organism>
<sequence>MTSSKSVLVAGGTGVIGRAVVAELDRRGHTVRALSRGGAGPRGDVTTGAGLDDAMSGVDAVVDTTNITTMSGTTAARFFLAGTAHLLAAERRAGVGHHVLLSIVGIDRVPMPYYRAKLRQEEAVAAGDVPWTIVRATQFHEFAAQMIGRMSFGPLVLAPHLRVQPVAAAEVATALAGAVERGPSGRAPDVGGPAEEDLADLMRRELRAQGSRRLLVPFRMPGSYGRAARAGGQLTPGGSGPDFAEWLAGRSE</sequence>
<dbReference type="InterPro" id="IPR016040">
    <property type="entry name" value="NAD(P)-bd_dom"/>
</dbReference>
<dbReference type="PANTHER" id="PTHR12126:SF11">
    <property type="entry name" value="NADH DEHYDROGENASE [UBIQUINONE] 1 ALPHA SUBCOMPLEX SUBUNIT 9, MITOCHONDRIAL"/>
    <property type="match status" value="1"/>
</dbReference>
<dbReference type="SUPFAM" id="SSF51735">
    <property type="entry name" value="NAD(P)-binding Rossmann-fold domains"/>
    <property type="match status" value="1"/>
</dbReference>
<comment type="caution">
    <text evidence="3">The sequence shown here is derived from an EMBL/GenBank/DDBJ whole genome shotgun (WGS) entry which is preliminary data.</text>
</comment>
<dbReference type="Proteomes" id="UP001240984">
    <property type="component" value="Unassembled WGS sequence"/>
</dbReference>
<dbReference type="RefSeq" id="WP_306838787.1">
    <property type="nucleotide sequence ID" value="NZ_JAUSRA010000001.1"/>
</dbReference>
<proteinExistence type="predicted"/>
<evidence type="ECO:0000256" key="1">
    <source>
        <dbReference type="SAM" id="MobiDB-lite"/>
    </source>
</evidence>
<reference evidence="3 4" key="1">
    <citation type="submission" date="2023-07" db="EMBL/GenBank/DDBJ databases">
        <title>Sequencing the genomes of 1000 actinobacteria strains.</title>
        <authorList>
            <person name="Klenk H.-P."/>
        </authorList>
    </citation>
    <scope>NUCLEOTIDE SEQUENCE [LARGE SCALE GENOMIC DNA]</scope>
    <source>
        <strain evidence="3 4">DSM 44710</strain>
    </source>
</reference>